<organism evidence="2 3">
    <name type="scientific">Hymenobacter actinosclerus</name>
    <dbReference type="NCBI Taxonomy" id="82805"/>
    <lineage>
        <taxon>Bacteria</taxon>
        <taxon>Pseudomonadati</taxon>
        <taxon>Bacteroidota</taxon>
        <taxon>Cytophagia</taxon>
        <taxon>Cytophagales</taxon>
        <taxon>Hymenobacteraceae</taxon>
        <taxon>Hymenobacter</taxon>
    </lineage>
</organism>
<dbReference type="OrthoDB" id="396512at2"/>
<dbReference type="Gene3D" id="3.90.550.10">
    <property type="entry name" value="Spore Coat Polysaccharide Biosynthesis Protein SpsA, Chain A"/>
    <property type="match status" value="1"/>
</dbReference>
<dbReference type="Pfam" id="PF00535">
    <property type="entry name" value="Glycos_transf_2"/>
    <property type="match status" value="1"/>
</dbReference>
<gene>
    <name evidence="2" type="ORF">SAMN04487998_1341</name>
</gene>
<dbReference type="GO" id="GO:0016740">
    <property type="term" value="F:transferase activity"/>
    <property type="evidence" value="ECO:0007669"/>
    <property type="project" value="UniProtKB-KW"/>
</dbReference>
<protein>
    <submittedName>
        <fullName evidence="2">Glycosyl transferase family 2</fullName>
    </submittedName>
</protein>
<dbReference type="SUPFAM" id="SSF53448">
    <property type="entry name" value="Nucleotide-diphospho-sugar transferases"/>
    <property type="match status" value="1"/>
</dbReference>
<dbReference type="EMBL" id="FOHS01000002">
    <property type="protein sequence ID" value="SET29725.1"/>
    <property type="molecule type" value="Genomic_DNA"/>
</dbReference>
<reference evidence="3" key="1">
    <citation type="submission" date="2016-10" db="EMBL/GenBank/DDBJ databases">
        <authorList>
            <person name="Varghese N."/>
            <person name="Submissions S."/>
        </authorList>
    </citation>
    <scope>NUCLEOTIDE SEQUENCE [LARGE SCALE GENOMIC DNA]</scope>
    <source>
        <strain evidence="3">DSM 15310</strain>
    </source>
</reference>
<keyword evidence="2" id="KW-0808">Transferase</keyword>
<dbReference type="AlphaFoldDB" id="A0A1I0DDB9"/>
<proteinExistence type="predicted"/>
<evidence type="ECO:0000259" key="1">
    <source>
        <dbReference type="Pfam" id="PF00535"/>
    </source>
</evidence>
<dbReference type="Proteomes" id="UP000198697">
    <property type="component" value="Unassembled WGS sequence"/>
</dbReference>
<dbReference type="PANTHER" id="PTHR43685:SF11">
    <property type="entry name" value="GLYCOSYLTRANSFERASE TAGX-RELATED"/>
    <property type="match status" value="1"/>
</dbReference>
<dbReference type="PANTHER" id="PTHR43685">
    <property type="entry name" value="GLYCOSYLTRANSFERASE"/>
    <property type="match status" value="1"/>
</dbReference>
<dbReference type="RefSeq" id="WP_092769727.1">
    <property type="nucleotide sequence ID" value="NZ_FOHS01000002.1"/>
</dbReference>
<sequence>MPLVSIIALCYNHARFLEAALDSILAQTYPHLEVVLVDDASTDGSADILRRYAAQNPGWQLLLLPENQNNCRAFNRGLALSRGEFIIDFATDDVLLPERITQQVAAFAQAGPRCGMVYTDAELLDESGRFVRHYYRRDARGNLHPRPASGLVFADVLARYFISTPTMLMRRATLEALGGYDETLSYEDFDFWVRASRDWEFQFLDTITTCKRLHPSSMSQRAYRRHDPYLASTIQVCRKALALCRTPEERAALVVRVRWELRQALRHRSRPEARELYQLLSELDAVSPLDWVAFKVLG</sequence>
<feature type="domain" description="Glycosyltransferase 2-like" evidence="1">
    <location>
        <begin position="5"/>
        <end position="114"/>
    </location>
</feature>
<dbReference type="InterPro" id="IPR001173">
    <property type="entry name" value="Glyco_trans_2-like"/>
</dbReference>
<name>A0A1I0DDB9_9BACT</name>
<dbReference type="STRING" id="82805.SAMN04487998_1341"/>
<dbReference type="InterPro" id="IPR029044">
    <property type="entry name" value="Nucleotide-diphossugar_trans"/>
</dbReference>
<evidence type="ECO:0000313" key="3">
    <source>
        <dbReference type="Proteomes" id="UP000198697"/>
    </source>
</evidence>
<dbReference type="InterPro" id="IPR050834">
    <property type="entry name" value="Glycosyltransf_2"/>
</dbReference>
<accession>A0A1I0DDB9</accession>
<keyword evidence="3" id="KW-1185">Reference proteome</keyword>
<evidence type="ECO:0000313" key="2">
    <source>
        <dbReference type="EMBL" id="SET29725.1"/>
    </source>
</evidence>